<keyword evidence="5" id="KW-1185">Reference proteome</keyword>
<evidence type="ECO:0000313" key="5">
    <source>
        <dbReference type="Proteomes" id="UP000183805"/>
    </source>
</evidence>
<evidence type="ECO:0000256" key="1">
    <source>
        <dbReference type="SAM" id="SignalP"/>
    </source>
</evidence>
<evidence type="ECO:0000313" key="4">
    <source>
        <dbReference type="EMBL" id="SFT46745.1"/>
    </source>
</evidence>
<name>A0AAD0RY73_9GAMM</name>
<dbReference type="PANTHER" id="PTHR38834">
    <property type="entry name" value="PERIPLASMIC SUBSTRATE BINDING PROTEIN FAMILY 3"/>
    <property type="match status" value="1"/>
</dbReference>
<dbReference type="InterPro" id="IPR001638">
    <property type="entry name" value="Solute-binding_3/MltF_N"/>
</dbReference>
<feature type="signal peptide" evidence="1">
    <location>
        <begin position="1"/>
        <end position="19"/>
    </location>
</feature>
<gene>
    <name evidence="3" type="ORF">D0907_05380</name>
    <name evidence="4" type="ORF">SAMN04487854_103144</name>
</gene>
<dbReference type="Proteomes" id="UP000264605">
    <property type="component" value="Chromosome"/>
</dbReference>
<dbReference type="KEGG" id="pdj:D0907_05380"/>
<dbReference type="PANTHER" id="PTHR38834:SF3">
    <property type="entry name" value="SOLUTE-BINDING PROTEIN FAMILY 3_N-TERMINAL DOMAIN-CONTAINING PROTEIN"/>
    <property type="match status" value="1"/>
</dbReference>
<dbReference type="Pfam" id="PF00497">
    <property type="entry name" value="SBP_bac_3"/>
    <property type="match status" value="1"/>
</dbReference>
<sequence>MITRLTCLCCLLVCFTLNSQTWRLVTEPFPPFLIDNSEKPGWVHEVVIAALKSQNKKAVIEYTQWARALKLAKRHKHIAVLGAFYSEERAKVFYYSKPLGFANVVLFKRQDAVIRYDGSLESLLPYTISKGEDYVSSEEFTNNTTLGITTTRDLVESLYLLQQERVDLVAGTQEVAEYWLAHNSKLQNSDVVITALKPNIATHQLYIISAKSHPQSIEFQNELEKGLVEIINNGQAEIILNRYHLSDKEKQAFYSPFIRTEMP</sequence>
<accession>A0AAD0RY73</accession>
<keyword evidence="1" id="KW-0732">Signal</keyword>
<evidence type="ECO:0000313" key="3">
    <source>
        <dbReference type="EMBL" id="AXV64758.1"/>
    </source>
</evidence>
<reference evidence="4 5" key="1">
    <citation type="submission" date="2016-10" db="EMBL/GenBank/DDBJ databases">
        <authorList>
            <person name="Varghese N."/>
            <person name="Submissions S."/>
        </authorList>
    </citation>
    <scope>NUCLEOTIDE SEQUENCE [LARGE SCALE GENOMIC DNA]</scope>
    <source>
        <strain evidence="4 5">CGMCC 1.8499</strain>
    </source>
</reference>
<feature type="domain" description="Solute-binding protein family 3/N-terminal" evidence="2">
    <location>
        <begin position="27"/>
        <end position="244"/>
    </location>
</feature>
<dbReference type="SUPFAM" id="SSF53850">
    <property type="entry name" value="Periplasmic binding protein-like II"/>
    <property type="match status" value="1"/>
</dbReference>
<organism evidence="3 6">
    <name type="scientific">Pseudoalteromonas lipolytica</name>
    <dbReference type="NCBI Taxonomy" id="570156"/>
    <lineage>
        <taxon>Bacteria</taxon>
        <taxon>Pseudomonadati</taxon>
        <taxon>Pseudomonadota</taxon>
        <taxon>Gammaproteobacteria</taxon>
        <taxon>Alteromonadales</taxon>
        <taxon>Pseudoalteromonadaceae</taxon>
        <taxon>Pseudoalteromonas</taxon>
    </lineage>
</organism>
<dbReference type="EMBL" id="CP032090">
    <property type="protein sequence ID" value="AXV64758.1"/>
    <property type="molecule type" value="Genomic_DNA"/>
</dbReference>
<dbReference type="Gene3D" id="3.40.190.10">
    <property type="entry name" value="Periplasmic binding protein-like II"/>
    <property type="match status" value="2"/>
</dbReference>
<feature type="chain" id="PRO_5041982714" evidence="1">
    <location>
        <begin position="20"/>
        <end position="263"/>
    </location>
</feature>
<dbReference type="AlphaFoldDB" id="A0AAD0RY73"/>
<dbReference type="RefSeq" id="WP_036969846.1">
    <property type="nucleotide sequence ID" value="NZ_CP032090.1"/>
</dbReference>
<dbReference type="GeneID" id="99504884"/>
<dbReference type="Proteomes" id="UP000183805">
    <property type="component" value="Unassembled WGS sequence"/>
</dbReference>
<reference evidence="3 6" key="2">
    <citation type="submission" date="2018-08" db="EMBL/GenBank/DDBJ databases">
        <title>Draft genome sequence of Pseudoalteromonas donghaensis HJ51.</title>
        <authorList>
            <person name="Oh J."/>
            <person name="Roh D."/>
        </authorList>
    </citation>
    <scope>NUCLEOTIDE SEQUENCE [LARGE SCALE GENOMIC DNA]</scope>
    <source>
        <strain evidence="3 6">HJ51</strain>
    </source>
</reference>
<evidence type="ECO:0000313" key="6">
    <source>
        <dbReference type="Proteomes" id="UP000264605"/>
    </source>
</evidence>
<protein>
    <submittedName>
        <fullName evidence="3">Amino acid ABC transporter substrate-binding protein</fullName>
    </submittedName>
    <submittedName>
        <fullName evidence="4">Polar amino acid transport system substrate-binding protein</fullName>
    </submittedName>
</protein>
<proteinExistence type="predicted"/>
<evidence type="ECO:0000259" key="2">
    <source>
        <dbReference type="Pfam" id="PF00497"/>
    </source>
</evidence>
<dbReference type="EMBL" id="FPAZ01000003">
    <property type="protein sequence ID" value="SFT46745.1"/>
    <property type="molecule type" value="Genomic_DNA"/>
</dbReference>